<dbReference type="PATRIC" id="fig|595434.4.peg.4832"/>
<protein>
    <submittedName>
        <fullName evidence="2">Uncharacterized protein</fullName>
    </submittedName>
</protein>
<dbReference type="AlphaFoldDB" id="A0A0J1EB10"/>
<dbReference type="Proteomes" id="UP000036367">
    <property type="component" value="Unassembled WGS sequence"/>
</dbReference>
<evidence type="ECO:0000313" key="2">
    <source>
        <dbReference type="EMBL" id="KLU02794.1"/>
    </source>
</evidence>
<feature type="region of interest" description="Disordered" evidence="1">
    <location>
        <begin position="1"/>
        <end position="42"/>
    </location>
</feature>
<feature type="compositionally biased region" description="Polar residues" evidence="1">
    <location>
        <begin position="18"/>
        <end position="37"/>
    </location>
</feature>
<accession>A0A0J1EB10</accession>
<evidence type="ECO:0000256" key="1">
    <source>
        <dbReference type="SAM" id="MobiDB-lite"/>
    </source>
</evidence>
<comment type="caution">
    <text evidence="2">The sequence shown here is derived from an EMBL/GenBank/DDBJ whole genome shotgun (WGS) entry which is preliminary data.</text>
</comment>
<dbReference type="EMBL" id="LECT01000043">
    <property type="protein sequence ID" value="KLU02794.1"/>
    <property type="molecule type" value="Genomic_DNA"/>
</dbReference>
<reference evidence="2" key="1">
    <citation type="submission" date="2015-05" db="EMBL/GenBank/DDBJ databases">
        <title>Permanent draft genome of Rhodopirellula islandicus K833.</title>
        <authorList>
            <person name="Kizina J."/>
            <person name="Richter M."/>
            <person name="Glockner F.O."/>
            <person name="Harder J."/>
        </authorList>
    </citation>
    <scope>NUCLEOTIDE SEQUENCE [LARGE SCALE GENOMIC DNA]</scope>
    <source>
        <strain evidence="2">K833</strain>
    </source>
</reference>
<feature type="compositionally biased region" description="Polar residues" evidence="1">
    <location>
        <begin position="1"/>
        <end position="11"/>
    </location>
</feature>
<evidence type="ECO:0000313" key="3">
    <source>
        <dbReference type="Proteomes" id="UP000036367"/>
    </source>
</evidence>
<sequence>MLTSRGATTAESLGFQPKVTNNATRPPSRGATTSGSAFRTPAAASRLVRFDAGSRDLGLKPEATS</sequence>
<keyword evidence="3" id="KW-1185">Reference proteome</keyword>
<name>A0A0J1EB10_RHOIS</name>
<gene>
    <name evidence="2" type="ORF">RISK_005090</name>
</gene>
<organism evidence="2 3">
    <name type="scientific">Rhodopirellula islandica</name>
    <dbReference type="NCBI Taxonomy" id="595434"/>
    <lineage>
        <taxon>Bacteria</taxon>
        <taxon>Pseudomonadati</taxon>
        <taxon>Planctomycetota</taxon>
        <taxon>Planctomycetia</taxon>
        <taxon>Pirellulales</taxon>
        <taxon>Pirellulaceae</taxon>
        <taxon>Rhodopirellula</taxon>
    </lineage>
</organism>
<proteinExistence type="predicted"/>